<feature type="repeat" description="WD" evidence="5">
    <location>
        <begin position="239"/>
        <end position="269"/>
    </location>
</feature>
<dbReference type="GO" id="GO:0034517">
    <property type="term" value="P:ribophagy"/>
    <property type="evidence" value="ECO:0007669"/>
    <property type="project" value="EnsemblFungi"/>
</dbReference>
<dbReference type="RefSeq" id="XP_020075040.1">
    <property type="nucleotide sequence ID" value="XM_020221604.1"/>
</dbReference>
<dbReference type="Pfam" id="PF00400">
    <property type="entry name" value="WD40"/>
    <property type="match status" value="6"/>
</dbReference>
<evidence type="ECO:0000313" key="8">
    <source>
        <dbReference type="EMBL" id="ODV65973.1"/>
    </source>
</evidence>
<dbReference type="Gene3D" id="3.10.20.870">
    <property type="entry name" value="PFU (PLAA family ubiquitin binding), C-terminal domain"/>
    <property type="match status" value="1"/>
</dbReference>
<dbReference type="PROSITE" id="PS50294">
    <property type="entry name" value="WD_REPEATS_REGION"/>
    <property type="match status" value="2"/>
</dbReference>
<evidence type="ECO:0000256" key="5">
    <source>
        <dbReference type="PROSITE-ProRule" id="PRU00221"/>
    </source>
</evidence>
<dbReference type="OrthoDB" id="10265988at2759"/>
<feature type="domain" description="PUL" evidence="7">
    <location>
        <begin position="495"/>
        <end position="778"/>
    </location>
</feature>
<dbReference type="InterPro" id="IPR038122">
    <property type="entry name" value="PFU_sf"/>
</dbReference>
<dbReference type="EMBL" id="KV454543">
    <property type="protein sequence ID" value="ODV65973.1"/>
    <property type="molecule type" value="Genomic_DNA"/>
</dbReference>
<dbReference type="GO" id="GO:0005634">
    <property type="term" value="C:nucleus"/>
    <property type="evidence" value="ECO:0007669"/>
    <property type="project" value="EnsemblFungi"/>
</dbReference>
<evidence type="ECO:0000256" key="2">
    <source>
        <dbReference type="ARBA" id="ARBA00022490"/>
    </source>
</evidence>
<dbReference type="InterPro" id="IPR001680">
    <property type="entry name" value="WD40_rpt"/>
</dbReference>
<name>A0A1E4RFF1_9ASCO</name>
<proteinExistence type="predicted"/>
<dbReference type="GO" id="GO:0036435">
    <property type="term" value="F:K48-linked polyubiquitin modification-dependent protein binding"/>
    <property type="evidence" value="ECO:0007669"/>
    <property type="project" value="EnsemblFungi"/>
</dbReference>
<dbReference type="GO" id="GO:0032473">
    <property type="term" value="C:cytoplasmic side of mitochondrial outer membrane"/>
    <property type="evidence" value="ECO:0007669"/>
    <property type="project" value="EnsemblFungi"/>
</dbReference>
<dbReference type="InterPro" id="IPR011989">
    <property type="entry name" value="ARM-like"/>
</dbReference>
<comment type="subcellular location">
    <subcellularLocation>
        <location evidence="1">Cytoplasm</location>
    </subcellularLocation>
</comment>
<accession>A0A1E4RFF1</accession>
<dbReference type="GeneID" id="30996153"/>
<dbReference type="PROSITE" id="PS00678">
    <property type="entry name" value="WD_REPEATS_1"/>
    <property type="match status" value="1"/>
</dbReference>
<dbReference type="Pfam" id="PF09070">
    <property type="entry name" value="PFU"/>
    <property type="match status" value="1"/>
</dbReference>
<keyword evidence="4" id="KW-0677">Repeat</keyword>
<feature type="repeat" description="WD" evidence="5">
    <location>
        <begin position="197"/>
        <end position="238"/>
    </location>
</feature>
<evidence type="ECO:0008006" key="10">
    <source>
        <dbReference type="Google" id="ProtNLM"/>
    </source>
</evidence>
<keyword evidence="9" id="KW-1185">Reference proteome</keyword>
<dbReference type="SMART" id="SM00320">
    <property type="entry name" value="WD40"/>
    <property type="match status" value="6"/>
</dbReference>
<evidence type="ECO:0000256" key="4">
    <source>
        <dbReference type="ARBA" id="ARBA00022737"/>
    </source>
</evidence>
<evidence type="ECO:0000256" key="3">
    <source>
        <dbReference type="ARBA" id="ARBA00022574"/>
    </source>
</evidence>
<protein>
    <recommendedName>
        <fullName evidence="10">PFU-domain-containing protein</fullName>
    </recommendedName>
</protein>
<dbReference type="GO" id="GO:0140036">
    <property type="term" value="F:ubiquitin-modified protein reader activity"/>
    <property type="evidence" value="ECO:0007669"/>
    <property type="project" value="EnsemblFungi"/>
</dbReference>
<dbReference type="Gene3D" id="1.25.10.10">
    <property type="entry name" value="Leucine-rich Repeat Variant"/>
    <property type="match status" value="1"/>
</dbReference>
<dbReference type="Proteomes" id="UP000095085">
    <property type="component" value="Unassembled WGS sequence"/>
</dbReference>
<keyword evidence="2" id="KW-0963">Cytoplasm</keyword>
<dbReference type="PRINTS" id="PR00320">
    <property type="entry name" value="GPROTEINBRPT"/>
</dbReference>
<sequence length="778" mass="85183">MVSTFKLSTTLSGHEQDVRSVVAASNESIVSGLRDATARVWHPLSTDASKGWSSEVPIESTIAFQLPTNAFINAVTYIPNEKEPLLAAAGQEAIIYLTLPQDNFVKAGDDFGKYQLVGHSGNICALSYKDGYVISGSWDSTAKIWDLESCTVKFDLQGHQSSVWDAKIVDASKNIFLTCSADRTIRKWIGNKQVAEYSGHNDVIRKLLVFPDAKSFASVSNDGTIKVWDLDSGAVLQTLVGHDSFVYDIGILSNGDLVTTGEDRTVRVWRNGNILQVITLPCISVWCLSVLPNDDIVVGGSDNNLRVFTRDSNRFAPQFQIQEFVESVQQSSIAEQSIDDLKRTDIPSSDILQNPGKQEGQTIMVKNPAGVIEAHQWSGGEWAKIGDVVGSAGGGSGKKVDLNGQKWDYVFDVDVEDGKPPLKLPYNSNESPYAAAERFLADNELPASYLQEVVQFIEKNTAGVQLDQQLGPTANPYADVHGSPAPAAQSKTQPSILPQKTLISFKDFKAETLMKGLTKFNNEQANSKFTESELSQISTNLLSLNSKEALELITFYIPKIINEWDASKKLIGYDLLRVSIPRVTTVDLIRSTDAAEIILKALNTGFDEVETDGSPLFMMLLKILNNLVGSTLFLQLYITTNDSANQLSYNEFFEELVAKLESITENFASSQTAKTSKHYNTTLTALSSFIYNLSALVFINSSLRSNPSASAPVVSLANGVAYPLIESNAEAAYRLSMAFGNFAVAKTIEVSPEWSNKVKALYGSEPRFAELDQDLKKI</sequence>
<dbReference type="AlphaFoldDB" id="A0A1E4RFF1"/>
<evidence type="ECO:0000259" key="7">
    <source>
        <dbReference type="PROSITE" id="PS51396"/>
    </source>
</evidence>
<dbReference type="GO" id="GO:0010992">
    <property type="term" value="P:ubiquitin recycling"/>
    <property type="evidence" value="ECO:0007669"/>
    <property type="project" value="EnsemblFungi"/>
</dbReference>
<dbReference type="InterPro" id="IPR019775">
    <property type="entry name" value="WD40_repeat_CS"/>
</dbReference>
<dbReference type="PROSITE" id="PS51396">
    <property type="entry name" value="PUL"/>
    <property type="match status" value="1"/>
</dbReference>
<dbReference type="PANTHER" id="PTHR19849:SF0">
    <property type="entry name" value="PHOSPHOLIPASE A-2-ACTIVATING PROTEIN"/>
    <property type="match status" value="1"/>
</dbReference>
<dbReference type="SUPFAM" id="SSF50978">
    <property type="entry name" value="WD40 repeat-like"/>
    <property type="match status" value="1"/>
</dbReference>
<evidence type="ECO:0000256" key="1">
    <source>
        <dbReference type="ARBA" id="ARBA00004496"/>
    </source>
</evidence>
<evidence type="ECO:0000259" key="6">
    <source>
        <dbReference type="PROSITE" id="PS51394"/>
    </source>
</evidence>
<dbReference type="GO" id="GO:0044877">
    <property type="term" value="F:protein-containing complex binding"/>
    <property type="evidence" value="ECO:0007669"/>
    <property type="project" value="EnsemblFungi"/>
</dbReference>
<dbReference type="GO" id="GO:0070314">
    <property type="term" value="P:G1 to G0 transition"/>
    <property type="evidence" value="ECO:0007669"/>
    <property type="project" value="EnsemblFungi"/>
</dbReference>
<dbReference type="GO" id="GO:0072671">
    <property type="term" value="P:mitochondria-associated ubiquitin-dependent protein catabolic process"/>
    <property type="evidence" value="ECO:0007669"/>
    <property type="project" value="EnsemblFungi"/>
</dbReference>
<gene>
    <name evidence="8" type="ORF">HYPBUDRAFT_153546</name>
</gene>
<dbReference type="InterPro" id="IPR015943">
    <property type="entry name" value="WD40/YVTN_repeat-like_dom_sf"/>
</dbReference>
<dbReference type="GO" id="GO:0043130">
    <property type="term" value="F:ubiquitin binding"/>
    <property type="evidence" value="ECO:0007669"/>
    <property type="project" value="EnsemblFungi"/>
</dbReference>
<dbReference type="PANTHER" id="PTHR19849">
    <property type="entry name" value="PHOSPHOLIPASE A-2-ACTIVATING PROTEIN"/>
    <property type="match status" value="1"/>
</dbReference>
<dbReference type="InterPro" id="IPR013535">
    <property type="entry name" value="PUL_dom"/>
</dbReference>
<dbReference type="InterPro" id="IPR015155">
    <property type="entry name" value="PFU"/>
</dbReference>
<reference evidence="9" key="1">
    <citation type="submission" date="2016-05" db="EMBL/GenBank/DDBJ databases">
        <title>Comparative genomics of biotechnologically important yeasts.</title>
        <authorList>
            <consortium name="DOE Joint Genome Institute"/>
            <person name="Riley R."/>
            <person name="Haridas S."/>
            <person name="Wolfe K.H."/>
            <person name="Lopes M.R."/>
            <person name="Hittinger C.T."/>
            <person name="Goker M."/>
            <person name="Salamov A."/>
            <person name="Wisecaver J."/>
            <person name="Long T.M."/>
            <person name="Aerts A.L."/>
            <person name="Barry K."/>
            <person name="Choi C."/>
            <person name="Clum A."/>
            <person name="Coughlan A.Y."/>
            <person name="Deshpande S."/>
            <person name="Douglass A.P."/>
            <person name="Hanson S.J."/>
            <person name="Klenk H.-P."/>
            <person name="Labutti K."/>
            <person name="Lapidus A."/>
            <person name="Lindquist E."/>
            <person name="Lipzen A."/>
            <person name="Meier-Kolthoff J.P."/>
            <person name="Ohm R.A."/>
            <person name="Otillar R.P."/>
            <person name="Pangilinan J."/>
            <person name="Peng Y."/>
            <person name="Rokas A."/>
            <person name="Rosa C.A."/>
            <person name="Scheuner C."/>
            <person name="Sibirny A.A."/>
            <person name="Slot J.C."/>
            <person name="Stielow J.B."/>
            <person name="Sun H."/>
            <person name="Kurtzman C.P."/>
            <person name="Blackwell M."/>
            <person name="Grigoriev I.V."/>
            <person name="Jeffries T.W."/>
        </authorList>
    </citation>
    <scope>NUCLEOTIDE SEQUENCE [LARGE SCALE GENOMIC DNA]</scope>
    <source>
        <strain evidence="9">NRRL Y-1933</strain>
    </source>
</reference>
<dbReference type="Gene3D" id="2.130.10.10">
    <property type="entry name" value="YVTN repeat-like/Quinoprotein amine dehydrogenase"/>
    <property type="match status" value="1"/>
</dbReference>
<dbReference type="Pfam" id="PF08324">
    <property type="entry name" value="PUL"/>
    <property type="match status" value="1"/>
</dbReference>
<feature type="domain" description="PFU" evidence="6">
    <location>
        <begin position="374"/>
        <end position="471"/>
    </location>
</feature>
<dbReference type="GO" id="GO:0006303">
    <property type="term" value="P:double-strand break repair via nonhomologous end joining"/>
    <property type="evidence" value="ECO:0007669"/>
    <property type="project" value="EnsemblFungi"/>
</dbReference>
<dbReference type="InterPro" id="IPR020472">
    <property type="entry name" value="WD40_PAC1"/>
</dbReference>
<organism evidence="8 9">
    <name type="scientific">Hyphopichia burtonii NRRL Y-1933</name>
    <dbReference type="NCBI Taxonomy" id="984485"/>
    <lineage>
        <taxon>Eukaryota</taxon>
        <taxon>Fungi</taxon>
        <taxon>Dikarya</taxon>
        <taxon>Ascomycota</taxon>
        <taxon>Saccharomycotina</taxon>
        <taxon>Pichiomycetes</taxon>
        <taxon>Debaryomycetaceae</taxon>
        <taxon>Hyphopichia</taxon>
    </lineage>
</organism>
<feature type="repeat" description="WD" evidence="5">
    <location>
        <begin position="116"/>
        <end position="149"/>
    </location>
</feature>
<dbReference type="PROSITE" id="PS50082">
    <property type="entry name" value="WD_REPEATS_2"/>
    <property type="match status" value="4"/>
</dbReference>
<dbReference type="CDD" id="cd00200">
    <property type="entry name" value="WD40"/>
    <property type="match status" value="1"/>
</dbReference>
<dbReference type="STRING" id="984485.A0A1E4RFF1"/>
<dbReference type="PROSITE" id="PS51394">
    <property type="entry name" value="PFU"/>
    <property type="match status" value="1"/>
</dbReference>
<feature type="repeat" description="WD" evidence="5">
    <location>
        <begin position="11"/>
        <end position="41"/>
    </location>
</feature>
<keyword evidence="3 5" id="KW-0853">WD repeat</keyword>
<evidence type="ECO:0000313" key="9">
    <source>
        <dbReference type="Proteomes" id="UP000095085"/>
    </source>
</evidence>
<dbReference type="InterPro" id="IPR036322">
    <property type="entry name" value="WD40_repeat_dom_sf"/>
</dbReference>